<keyword evidence="3" id="KW-0804">Transcription</keyword>
<protein>
    <submittedName>
        <fullName evidence="5">Sigma factor</fullName>
    </submittedName>
</protein>
<reference evidence="6" key="1">
    <citation type="journal article" date="2019" name="Int. J. Syst. Evol. Microbiol.">
        <title>The Global Catalogue of Microorganisms (GCM) 10K type strain sequencing project: providing services to taxonomists for standard genome sequencing and annotation.</title>
        <authorList>
            <consortium name="The Broad Institute Genomics Platform"/>
            <consortium name="The Broad Institute Genome Sequencing Center for Infectious Disease"/>
            <person name="Wu L."/>
            <person name="Ma J."/>
        </authorList>
    </citation>
    <scope>NUCLEOTIDE SEQUENCE [LARGE SCALE GENOMIC DNA]</scope>
    <source>
        <strain evidence="6">CGMCC 1.12859</strain>
    </source>
</reference>
<dbReference type="InterPro" id="IPR013325">
    <property type="entry name" value="RNA_pol_sigma_r2"/>
</dbReference>
<evidence type="ECO:0000313" key="5">
    <source>
        <dbReference type="EMBL" id="MFC7178075.1"/>
    </source>
</evidence>
<organism evidence="5 6">
    <name type="scientific">Kitasatospora paranensis</name>
    <dbReference type="NCBI Taxonomy" id="258053"/>
    <lineage>
        <taxon>Bacteria</taxon>
        <taxon>Bacillati</taxon>
        <taxon>Actinomycetota</taxon>
        <taxon>Actinomycetes</taxon>
        <taxon>Kitasatosporales</taxon>
        <taxon>Streptomycetaceae</taxon>
        <taxon>Kitasatospora</taxon>
    </lineage>
</organism>
<dbReference type="SUPFAM" id="SSF88946">
    <property type="entry name" value="Sigma2 domain of RNA polymerase sigma factors"/>
    <property type="match status" value="1"/>
</dbReference>
<evidence type="ECO:0000259" key="4">
    <source>
        <dbReference type="Pfam" id="PF04542"/>
    </source>
</evidence>
<keyword evidence="2" id="KW-0731">Sigma factor</keyword>
<keyword evidence="1" id="KW-0805">Transcription regulation</keyword>
<dbReference type="PANTHER" id="PTHR43133">
    <property type="entry name" value="RNA POLYMERASE ECF-TYPE SIGMA FACTO"/>
    <property type="match status" value="1"/>
</dbReference>
<dbReference type="InterPro" id="IPR007627">
    <property type="entry name" value="RNA_pol_sigma70_r2"/>
</dbReference>
<evidence type="ECO:0000256" key="1">
    <source>
        <dbReference type="ARBA" id="ARBA00023015"/>
    </source>
</evidence>
<dbReference type="Gene3D" id="1.10.10.10">
    <property type="entry name" value="Winged helix-like DNA-binding domain superfamily/Winged helix DNA-binding domain"/>
    <property type="match status" value="1"/>
</dbReference>
<keyword evidence="6" id="KW-1185">Reference proteome</keyword>
<dbReference type="Pfam" id="PF04542">
    <property type="entry name" value="Sigma70_r2"/>
    <property type="match status" value="1"/>
</dbReference>
<evidence type="ECO:0000256" key="3">
    <source>
        <dbReference type="ARBA" id="ARBA00023163"/>
    </source>
</evidence>
<evidence type="ECO:0000313" key="6">
    <source>
        <dbReference type="Proteomes" id="UP001596435"/>
    </source>
</evidence>
<evidence type="ECO:0000256" key="2">
    <source>
        <dbReference type="ARBA" id="ARBA00023082"/>
    </source>
</evidence>
<dbReference type="RefSeq" id="WP_345707068.1">
    <property type="nucleotide sequence ID" value="NZ_BAABKV010000001.1"/>
</dbReference>
<dbReference type="PANTHER" id="PTHR43133:SF62">
    <property type="entry name" value="RNA POLYMERASE SIGMA FACTOR SIGZ"/>
    <property type="match status" value="1"/>
</dbReference>
<dbReference type="Gene3D" id="1.10.1740.10">
    <property type="match status" value="1"/>
</dbReference>
<dbReference type="InterPro" id="IPR036388">
    <property type="entry name" value="WH-like_DNA-bd_sf"/>
</dbReference>
<dbReference type="Proteomes" id="UP001596435">
    <property type="component" value="Unassembled WGS sequence"/>
</dbReference>
<dbReference type="EMBL" id="JBHTAJ010000001">
    <property type="protein sequence ID" value="MFC7178075.1"/>
    <property type="molecule type" value="Genomic_DNA"/>
</dbReference>
<dbReference type="InterPro" id="IPR039425">
    <property type="entry name" value="RNA_pol_sigma-70-like"/>
</dbReference>
<name>A0ABW2FR46_9ACTN</name>
<accession>A0ABW2FR46</accession>
<sequence length="184" mass="20377">MSTPDARLQQRLARGEEAALGELYDRFAPLVHGLAWRILDDQDAAEQLTREVFAHLWTTPAAYRPDEGTLRAWLGALTHRRAVERLRHRYGDGRELAERAAGARAHHIVATLPEPLRDTIDTLGTGRPEDASYRDTARRLGISEHTAKHRMRLGLHLVATELAGDHPHGCPDTMAATGPGRPAP</sequence>
<gene>
    <name evidence="5" type="ORF">ACFQMG_00685</name>
</gene>
<feature type="domain" description="RNA polymerase sigma-70 region 2" evidence="4">
    <location>
        <begin position="23"/>
        <end position="89"/>
    </location>
</feature>
<comment type="caution">
    <text evidence="5">The sequence shown here is derived from an EMBL/GenBank/DDBJ whole genome shotgun (WGS) entry which is preliminary data.</text>
</comment>
<proteinExistence type="predicted"/>